<dbReference type="PROSITE" id="PS50262">
    <property type="entry name" value="G_PROTEIN_RECEP_F1_2"/>
    <property type="match status" value="1"/>
</dbReference>
<evidence type="ECO:0000313" key="11">
    <source>
        <dbReference type="EMBL" id="VDH96002.1"/>
    </source>
</evidence>
<keyword evidence="6 8" id="KW-0675">Receptor</keyword>
<evidence type="ECO:0000256" key="6">
    <source>
        <dbReference type="ARBA" id="ARBA00023170"/>
    </source>
</evidence>
<dbReference type="Pfam" id="PF00001">
    <property type="entry name" value="7tm_1"/>
    <property type="match status" value="1"/>
</dbReference>
<organism evidence="11 12">
    <name type="scientific">Mytilus galloprovincialis</name>
    <name type="common">Mediterranean mussel</name>
    <dbReference type="NCBI Taxonomy" id="29158"/>
    <lineage>
        <taxon>Eukaryota</taxon>
        <taxon>Metazoa</taxon>
        <taxon>Spiralia</taxon>
        <taxon>Lophotrochozoa</taxon>
        <taxon>Mollusca</taxon>
        <taxon>Bivalvia</taxon>
        <taxon>Autobranchia</taxon>
        <taxon>Pteriomorphia</taxon>
        <taxon>Mytilida</taxon>
        <taxon>Mytiloidea</taxon>
        <taxon>Mytilidae</taxon>
        <taxon>Mytilinae</taxon>
        <taxon>Mytilus</taxon>
    </lineage>
</organism>
<dbReference type="PRINTS" id="PR00237">
    <property type="entry name" value="GPCRRHODOPSN"/>
</dbReference>
<evidence type="ECO:0000256" key="9">
    <source>
        <dbReference type="SAM" id="Phobius"/>
    </source>
</evidence>
<dbReference type="GO" id="GO:0005886">
    <property type="term" value="C:plasma membrane"/>
    <property type="evidence" value="ECO:0007669"/>
    <property type="project" value="TreeGrafter"/>
</dbReference>
<dbReference type="GO" id="GO:0043005">
    <property type="term" value="C:neuron projection"/>
    <property type="evidence" value="ECO:0007669"/>
    <property type="project" value="TreeGrafter"/>
</dbReference>
<dbReference type="Proteomes" id="UP000596742">
    <property type="component" value="Unassembled WGS sequence"/>
</dbReference>
<dbReference type="GO" id="GO:0042923">
    <property type="term" value="F:neuropeptide binding"/>
    <property type="evidence" value="ECO:0007669"/>
    <property type="project" value="TreeGrafter"/>
</dbReference>
<feature type="transmembrane region" description="Helical" evidence="9">
    <location>
        <begin position="212"/>
        <end position="233"/>
    </location>
</feature>
<feature type="transmembrane region" description="Helical" evidence="9">
    <location>
        <begin position="37"/>
        <end position="70"/>
    </location>
</feature>
<sequence>MSEFDEVLNLYNFSENLTNTELQYLESWRNLSGQKGIFPVSTGVLTILALLYGSISLIAIVGNGIVIFVVASRRKMQTVTNVFLANLALADVVIGIFSTPFQFHSALLQRWVVARFMCKTATFVKNLSVIISILTLTLIAIDRYVAVMYPLRAGFRKKFAIIVLFMIWTIGTVSSVPDLLFYNVETMFDLKYWTKKPICRVKWPSKEFSRFYFTYLLLLQYVVPLSIISVVYIRVAHRIWGSNVPGNETDHNDIRAVNKKKVRQNILIVI</sequence>
<evidence type="ECO:0000256" key="8">
    <source>
        <dbReference type="RuleBase" id="RU000688"/>
    </source>
</evidence>
<evidence type="ECO:0000256" key="5">
    <source>
        <dbReference type="ARBA" id="ARBA00023136"/>
    </source>
</evidence>
<comment type="caution">
    <text evidence="11">The sequence shown here is derived from an EMBL/GenBank/DDBJ whole genome shotgun (WGS) entry which is preliminary data.</text>
</comment>
<keyword evidence="12" id="KW-1185">Reference proteome</keyword>
<name>A0A8B6BUR1_MYTGA</name>
<keyword evidence="7 8" id="KW-0807">Transducer</keyword>
<comment type="subcellular location">
    <subcellularLocation>
        <location evidence="1">Membrane</location>
        <topology evidence="1">Multi-pass membrane protein</topology>
    </subcellularLocation>
</comment>
<evidence type="ECO:0000256" key="4">
    <source>
        <dbReference type="ARBA" id="ARBA00023040"/>
    </source>
</evidence>
<evidence type="ECO:0000313" key="12">
    <source>
        <dbReference type="Proteomes" id="UP000596742"/>
    </source>
</evidence>
<evidence type="ECO:0000256" key="3">
    <source>
        <dbReference type="ARBA" id="ARBA00022989"/>
    </source>
</evidence>
<feature type="transmembrane region" description="Helical" evidence="9">
    <location>
        <begin position="159"/>
        <end position="182"/>
    </location>
</feature>
<dbReference type="PROSITE" id="PS00237">
    <property type="entry name" value="G_PROTEIN_RECEP_F1_1"/>
    <property type="match status" value="1"/>
</dbReference>
<dbReference type="Gene3D" id="1.20.1070.10">
    <property type="entry name" value="Rhodopsin 7-helix transmembrane proteins"/>
    <property type="match status" value="1"/>
</dbReference>
<dbReference type="SUPFAM" id="SSF81321">
    <property type="entry name" value="Family A G protein-coupled receptor-like"/>
    <property type="match status" value="1"/>
</dbReference>
<keyword evidence="4 8" id="KW-0297">G-protein coupled receptor</keyword>
<accession>A0A8B6BUR1</accession>
<feature type="transmembrane region" description="Helical" evidence="9">
    <location>
        <begin position="123"/>
        <end position="147"/>
    </location>
</feature>
<evidence type="ECO:0000259" key="10">
    <source>
        <dbReference type="PROSITE" id="PS50262"/>
    </source>
</evidence>
<dbReference type="PANTHER" id="PTHR24235:SF29">
    <property type="entry name" value="GH23382P"/>
    <property type="match status" value="1"/>
</dbReference>
<evidence type="ECO:0000256" key="7">
    <source>
        <dbReference type="ARBA" id="ARBA00023224"/>
    </source>
</evidence>
<dbReference type="AlphaFoldDB" id="A0A8B6BUR1"/>
<keyword evidence="2 8" id="KW-0812">Transmembrane</keyword>
<proteinExistence type="inferred from homology"/>
<keyword evidence="3 9" id="KW-1133">Transmembrane helix</keyword>
<keyword evidence="5 9" id="KW-0472">Membrane</keyword>
<dbReference type="GO" id="GO:0008188">
    <property type="term" value="F:neuropeptide receptor activity"/>
    <property type="evidence" value="ECO:0007669"/>
    <property type="project" value="TreeGrafter"/>
</dbReference>
<reference evidence="11" key="1">
    <citation type="submission" date="2018-11" db="EMBL/GenBank/DDBJ databases">
        <authorList>
            <person name="Alioto T."/>
            <person name="Alioto T."/>
        </authorList>
    </citation>
    <scope>NUCLEOTIDE SEQUENCE</scope>
</reference>
<evidence type="ECO:0000256" key="2">
    <source>
        <dbReference type="ARBA" id="ARBA00022692"/>
    </source>
</evidence>
<dbReference type="InterPro" id="IPR017452">
    <property type="entry name" value="GPCR_Rhodpsn_7TM"/>
</dbReference>
<dbReference type="EMBL" id="UYJE01000744">
    <property type="protein sequence ID" value="VDH96002.1"/>
    <property type="molecule type" value="Genomic_DNA"/>
</dbReference>
<feature type="domain" description="G-protein coupled receptors family 1 profile" evidence="10">
    <location>
        <begin position="62"/>
        <end position="270"/>
    </location>
</feature>
<dbReference type="OrthoDB" id="9445642at2759"/>
<gene>
    <name evidence="11" type="ORF">MGAL_10B011922</name>
</gene>
<evidence type="ECO:0000256" key="1">
    <source>
        <dbReference type="ARBA" id="ARBA00004141"/>
    </source>
</evidence>
<comment type="similarity">
    <text evidence="8">Belongs to the G-protein coupled receptor 1 family.</text>
</comment>
<protein>
    <submittedName>
        <fullName evidence="11">Neuropeptide Y receptor</fullName>
    </submittedName>
</protein>
<dbReference type="PANTHER" id="PTHR24235">
    <property type="entry name" value="NEUROPEPTIDE Y RECEPTOR"/>
    <property type="match status" value="1"/>
</dbReference>
<dbReference type="InterPro" id="IPR000276">
    <property type="entry name" value="GPCR_Rhodpsn"/>
</dbReference>
<feature type="transmembrane region" description="Helical" evidence="9">
    <location>
        <begin position="82"/>
        <end position="103"/>
    </location>
</feature>